<dbReference type="EMBL" id="JAQOND010000032">
    <property type="protein sequence ID" value="MDC2828495.1"/>
    <property type="molecule type" value="Genomic_DNA"/>
</dbReference>
<name>A0AAJ1HTY1_LIMMU</name>
<accession>A0AAJ1HTY1</accession>
<sequence>MPIEKLIIEPIITGSAKKSLLFNLAIANENNTRLLVLNDRYLAEVYDDEWFKKANPILMNEYSSNILLTHENITNPEQLLRLVKAHFAIDYVKSAIPFSSSKAHFLLMGTLQLIALFSDSDKEGNSDLVRTLSQLKRMSQKQLAAILKNVSIPEESKEAKYLVQNVVTASSSGQKLSLSILEQLIDVLYKVHVESSKQSGMISKSADLDNNSSNFFVIPASVLLEKSLYFQTVFEFFKLTPVCMYLDTSITASSYISEYEPVTANMTVAVSPDINSEKMSSWGYQTKEMCASLQNSQSISVFVQWLAARHSELISNQNKLEYKFNKVVSCMNYNLRNGSYLTVDTDQESPTLSLLQHRDNEDTFSSYNFDLDKFYDELESSSTSDVSNSQPQEDILESLKGLIEQLSEMKQELYKAVDNTHRLETKISQLPEELNDYSHTDVDIFGEFSDDQFDKLDIDQSFSRILEQQRKKKKD</sequence>
<keyword evidence="1" id="KW-0175">Coiled coil</keyword>
<dbReference type="Proteomes" id="UP001218021">
    <property type="component" value="Unassembled WGS sequence"/>
</dbReference>
<organism evidence="2 3">
    <name type="scientific">Limosilactobacillus mucosae</name>
    <name type="common">Lactobacillus mucosae</name>
    <dbReference type="NCBI Taxonomy" id="97478"/>
    <lineage>
        <taxon>Bacteria</taxon>
        <taxon>Bacillati</taxon>
        <taxon>Bacillota</taxon>
        <taxon>Bacilli</taxon>
        <taxon>Lactobacillales</taxon>
        <taxon>Lactobacillaceae</taxon>
        <taxon>Limosilactobacillus</taxon>
    </lineage>
</organism>
<gene>
    <name evidence="2" type="ORF">PO158_09400</name>
</gene>
<feature type="coiled-coil region" evidence="1">
    <location>
        <begin position="392"/>
        <end position="419"/>
    </location>
</feature>
<evidence type="ECO:0000313" key="2">
    <source>
        <dbReference type="EMBL" id="MDC2828495.1"/>
    </source>
</evidence>
<evidence type="ECO:0000256" key="1">
    <source>
        <dbReference type="SAM" id="Coils"/>
    </source>
</evidence>
<dbReference type="AlphaFoldDB" id="A0AAJ1HTY1"/>
<proteinExistence type="predicted"/>
<evidence type="ECO:0000313" key="3">
    <source>
        <dbReference type="Proteomes" id="UP001218021"/>
    </source>
</evidence>
<comment type="caution">
    <text evidence="2">The sequence shown here is derived from an EMBL/GenBank/DDBJ whole genome shotgun (WGS) entry which is preliminary data.</text>
</comment>
<dbReference type="RefSeq" id="WP_272207471.1">
    <property type="nucleotide sequence ID" value="NZ_JAQONC010000004.1"/>
</dbReference>
<reference evidence="2" key="1">
    <citation type="submission" date="2023-01" db="EMBL/GenBank/DDBJ databases">
        <title>Genome analysis of 13 Lactobacillus isolated from gut of wild boar.</title>
        <authorList>
            <person name="Papp P."/>
            <person name="Libisch B."/>
            <person name="Nagy T."/>
            <person name="Olasz F."/>
        </authorList>
    </citation>
    <scope>NUCLEOTIDE SEQUENCE</scope>
    <source>
        <strain evidence="2">F108</strain>
    </source>
</reference>
<protein>
    <submittedName>
        <fullName evidence="2">Uncharacterized protein</fullName>
    </submittedName>
</protein>